<evidence type="ECO:0000313" key="1">
    <source>
        <dbReference type="EMBL" id="CAG8768799.1"/>
    </source>
</evidence>
<feature type="non-terminal residue" evidence="1">
    <location>
        <position position="1"/>
    </location>
</feature>
<keyword evidence="2" id="KW-1185">Reference proteome</keyword>
<proteinExistence type="predicted"/>
<accession>A0ACA9QXW3</accession>
<dbReference type="EMBL" id="CAJVQC010039565">
    <property type="protein sequence ID" value="CAG8768799.1"/>
    <property type="molecule type" value="Genomic_DNA"/>
</dbReference>
<evidence type="ECO:0000313" key="2">
    <source>
        <dbReference type="Proteomes" id="UP000789920"/>
    </source>
</evidence>
<organism evidence="1 2">
    <name type="scientific">Racocetra persica</name>
    <dbReference type="NCBI Taxonomy" id="160502"/>
    <lineage>
        <taxon>Eukaryota</taxon>
        <taxon>Fungi</taxon>
        <taxon>Fungi incertae sedis</taxon>
        <taxon>Mucoromycota</taxon>
        <taxon>Glomeromycotina</taxon>
        <taxon>Glomeromycetes</taxon>
        <taxon>Diversisporales</taxon>
        <taxon>Gigasporaceae</taxon>
        <taxon>Racocetra</taxon>
    </lineage>
</organism>
<protein>
    <submittedName>
        <fullName evidence="1">8147_t:CDS:1</fullName>
    </submittedName>
</protein>
<name>A0ACA9QXW3_9GLOM</name>
<dbReference type="Proteomes" id="UP000789920">
    <property type="component" value="Unassembled WGS sequence"/>
</dbReference>
<comment type="caution">
    <text evidence="1">The sequence shown here is derived from an EMBL/GenBank/DDBJ whole genome shotgun (WGS) entry which is preliminary data.</text>
</comment>
<reference evidence="1" key="1">
    <citation type="submission" date="2021-06" db="EMBL/GenBank/DDBJ databases">
        <authorList>
            <person name="Kallberg Y."/>
            <person name="Tangrot J."/>
            <person name="Rosling A."/>
        </authorList>
    </citation>
    <scope>NUCLEOTIDE SEQUENCE</scope>
    <source>
        <strain evidence="1">MA461A</strain>
    </source>
</reference>
<gene>
    <name evidence="1" type="ORF">RPERSI_LOCUS16141</name>
</gene>
<feature type="non-terminal residue" evidence="1">
    <location>
        <position position="69"/>
    </location>
</feature>
<sequence length="69" mass="8144">VLSFLEDKKNSNIQGFQNTFFLLKVEKFEDQDTQARMFFLDGDPAEELFSIPDEIEVKEINETKNRKID</sequence>